<dbReference type="AlphaFoldDB" id="A0AAP6XL48"/>
<dbReference type="GeneID" id="92749926"/>
<dbReference type="EMBL" id="CP077302">
    <property type="protein sequence ID" value="QXB17687.1"/>
    <property type="molecule type" value="Genomic_DNA"/>
</dbReference>
<keyword evidence="4" id="KW-1185">Reference proteome</keyword>
<dbReference type="Proteomes" id="UP000591626">
    <property type="component" value="Unassembled WGS sequence"/>
</dbReference>
<evidence type="ECO:0000313" key="1">
    <source>
        <dbReference type="EMBL" id="NJJ03248.1"/>
    </source>
</evidence>
<accession>A0AAP6XL48</accession>
<gene>
    <name evidence="1" type="ORF">HC138_02520</name>
    <name evidence="2" type="ORF">I6L55_07025</name>
</gene>
<reference evidence="2 4" key="2">
    <citation type="submission" date="2021-06" db="EMBL/GenBank/DDBJ databases">
        <title>FDA dAtabase for Regulatory Grade micrObial Sequences (FDA-ARGOS): Supporting development and validation of Infectious Disease Dx tests.</title>
        <authorList>
            <person name="Sproer C."/>
            <person name="Gronow S."/>
            <person name="Severitt S."/>
            <person name="Schroder I."/>
            <person name="Tallon L."/>
            <person name="Sadzewicz L."/>
            <person name="Zhao X."/>
            <person name="Boylan J."/>
            <person name="Ott S."/>
            <person name="Bowen H."/>
            <person name="Vavikolanu K."/>
            <person name="Mehta A."/>
            <person name="Aluvathingal J."/>
            <person name="Nadendla S."/>
            <person name="Lowell S."/>
            <person name="Myers T."/>
            <person name="Yan Y."/>
        </authorList>
    </citation>
    <scope>NUCLEOTIDE SEQUENCE [LARGE SCALE GENOMIC DNA]</scope>
    <source>
        <strain evidence="2 4">FDAARGOS 1425</strain>
    </source>
</reference>
<dbReference type="Proteomes" id="UP000683520">
    <property type="component" value="Chromosome"/>
</dbReference>
<protein>
    <submittedName>
        <fullName evidence="1">Uncharacterized protein</fullName>
    </submittedName>
</protein>
<evidence type="ECO:0000313" key="2">
    <source>
        <dbReference type="EMBL" id="QXB17687.1"/>
    </source>
</evidence>
<organism evidence="1 3">
    <name type="scientific">Corynebacterium coyleae</name>
    <dbReference type="NCBI Taxonomy" id="53374"/>
    <lineage>
        <taxon>Bacteria</taxon>
        <taxon>Bacillati</taxon>
        <taxon>Actinomycetota</taxon>
        <taxon>Actinomycetes</taxon>
        <taxon>Mycobacteriales</taxon>
        <taxon>Corynebacteriaceae</taxon>
        <taxon>Corynebacterium</taxon>
    </lineage>
</organism>
<name>A0AAP6XL48_9CORY</name>
<evidence type="ECO:0000313" key="3">
    <source>
        <dbReference type="Proteomes" id="UP000591626"/>
    </source>
</evidence>
<dbReference type="EMBL" id="JAAUVV010000003">
    <property type="protein sequence ID" value="NJJ03248.1"/>
    <property type="molecule type" value="Genomic_DNA"/>
</dbReference>
<evidence type="ECO:0000313" key="4">
    <source>
        <dbReference type="Proteomes" id="UP000683520"/>
    </source>
</evidence>
<reference evidence="1 3" key="1">
    <citation type="submission" date="2020-03" db="EMBL/GenBank/DDBJ databases">
        <title>Draft genome sequences of bacterial isolates from the female urobiome.</title>
        <authorList>
            <person name="Miller-Ensminger T."/>
            <person name="Wolfe A.J."/>
            <person name="Putonti C."/>
        </authorList>
    </citation>
    <scope>NUCLEOTIDE SEQUENCE [LARGE SCALE GENOMIC DNA]</scope>
    <source>
        <strain evidence="1 3">UMB8490</strain>
    </source>
</reference>
<proteinExistence type="predicted"/>
<dbReference type="RefSeq" id="WP_070570595.1">
    <property type="nucleotide sequence ID" value="NZ_CP047198.1"/>
</dbReference>
<sequence>MTTEQFSQEQAERERFGLLVNPDLTYRRIVFDEDSAREMLGGGTDGVVDVAFDRDGNRFHAIYRVDAGIVGAEPNPVASLARNTAETDTPEFLTDPTRSICGPVIFAARGGGSISEGTVEEVVNAIRAVENFRNDNPEEFELWRNAVKNR</sequence>